<feature type="binding site" evidence="7">
    <location>
        <position position="128"/>
    </location>
    <ligand>
        <name>Zn(2+)</name>
        <dbReference type="ChEBI" id="CHEBI:29105"/>
        <label>1</label>
    </ligand>
</feature>
<dbReference type="GO" id="GO:0019243">
    <property type="term" value="P:methylglyoxal catabolic process to D-lactate via S-lactoyl-glutathione"/>
    <property type="evidence" value="ECO:0007669"/>
    <property type="project" value="UniProtKB-UniRule"/>
</dbReference>
<dbReference type="SUPFAM" id="SSF56281">
    <property type="entry name" value="Metallo-hydrolase/oxidoreductase"/>
    <property type="match status" value="1"/>
</dbReference>
<comment type="catalytic activity">
    <reaction evidence="1 7">
        <text>an S-(2-hydroxyacyl)glutathione + H2O = a 2-hydroxy carboxylate + glutathione + H(+)</text>
        <dbReference type="Rhea" id="RHEA:21864"/>
        <dbReference type="ChEBI" id="CHEBI:15377"/>
        <dbReference type="ChEBI" id="CHEBI:15378"/>
        <dbReference type="ChEBI" id="CHEBI:57925"/>
        <dbReference type="ChEBI" id="CHEBI:58896"/>
        <dbReference type="ChEBI" id="CHEBI:71261"/>
        <dbReference type="EC" id="3.1.2.6"/>
    </reaction>
</comment>
<protein>
    <recommendedName>
        <fullName evidence="7">Hydroxyacylglutathione hydrolase</fullName>
        <ecNumber evidence="7">3.1.2.6</ecNumber>
    </recommendedName>
    <alternativeName>
        <fullName evidence="7">Glyoxalase II</fullName>
        <shortName evidence="7">Glx II</shortName>
    </alternativeName>
</protein>
<evidence type="ECO:0000313" key="10">
    <source>
        <dbReference type="Proteomes" id="UP000245362"/>
    </source>
</evidence>
<dbReference type="EC" id="3.1.2.6" evidence="7"/>
<dbReference type="RefSeq" id="WP_109318789.1">
    <property type="nucleotide sequence ID" value="NZ_QFWT01000002.1"/>
</dbReference>
<comment type="cofactor">
    <cofactor evidence="7">
        <name>Zn(2+)</name>
        <dbReference type="ChEBI" id="CHEBI:29105"/>
    </cofactor>
    <text evidence="7">Binds 2 Zn(2+) ions per subunit.</text>
</comment>
<feature type="domain" description="Metallo-beta-lactamase" evidence="8">
    <location>
        <begin position="12"/>
        <end position="166"/>
    </location>
</feature>
<evidence type="ECO:0000259" key="8">
    <source>
        <dbReference type="SMART" id="SM00849"/>
    </source>
</evidence>
<dbReference type="EMBL" id="QFWT01000002">
    <property type="protein sequence ID" value="PWI34453.1"/>
    <property type="molecule type" value="Genomic_DNA"/>
</dbReference>
<evidence type="ECO:0000256" key="5">
    <source>
        <dbReference type="ARBA" id="ARBA00022801"/>
    </source>
</evidence>
<dbReference type="Gene3D" id="3.60.15.10">
    <property type="entry name" value="Ribonuclease Z/Hydroxyacylglutathione hydrolase-like"/>
    <property type="match status" value="1"/>
</dbReference>
<comment type="pathway">
    <text evidence="2 7">Secondary metabolite metabolism; methylglyoxal degradation; (R)-lactate from methylglyoxal: step 2/2.</text>
</comment>
<evidence type="ECO:0000313" key="9">
    <source>
        <dbReference type="EMBL" id="PWI34453.1"/>
    </source>
</evidence>
<keyword evidence="4 7" id="KW-0479">Metal-binding</keyword>
<dbReference type="GO" id="GO:0004416">
    <property type="term" value="F:hydroxyacylglutathione hydrolase activity"/>
    <property type="evidence" value="ECO:0007669"/>
    <property type="project" value="UniProtKB-UniRule"/>
</dbReference>
<accession>A0A2U3BCF4</accession>
<feature type="binding site" evidence="7">
    <location>
        <position position="59"/>
    </location>
    <ligand>
        <name>Zn(2+)</name>
        <dbReference type="ChEBI" id="CHEBI:29105"/>
        <label>2</label>
    </ligand>
</feature>
<dbReference type="NCBIfam" id="TIGR03413">
    <property type="entry name" value="GSH_gloB"/>
    <property type="match status" value="1"/>
</dbReference>
<feature type="binding site" evidence="7">
    <location>
        <position position="166"/>
    </location>
    <ligand>
        <name>Zn(2+)</name>
        <dbReference type="ChEBI" id="CHEBI:29105"/>
        <label>2</label>
    </ligand>
</feature>
<dbReference type="AlphaFoldDB" id="A0A2U3BCF4"/>
<evidence type="ECO:0000256" key="2">
    <source>
        <dbReference type="ARBA" id="ARBA00004963"/>
    </source>
</evidence>
<proteinExistence type="inferred from homology"/>
<feature type="binding site" evidence="7">
    <location>
        <position position="128"/>
    </location>
    <ligand>
        <name>Zn(2+)</name>
        <dbReference type="ChEBI" id="CHEBI:29105"/>
        <label>2</label>
    </ligand>
</feature>
<feature type="binding site" evidence="7">
    <location>
        <position position="58"/>
    </location>
    <ligand>
        <name>Zn(2+)</name>
        <dbReference type="ChEBI" id="CHEBI:29105"/>
        <label>2</label>
    </ligand>
</feature>
<dbReference type="PANTHER" id="PTHR43705:SF1">
    <property type="entry name" value="HYDROXYACYLGLUTATHIONE HYDROLASE GLOB"/>
    <property type="match status" value="1"/>
</dbReference>
<comment type="subunit">
    <text evidence="7">Monomer.</text>
</comment>
<evidence type="ECO:0000256" key="3">
    <source>
        <dbReference type="ARBA" id="ARBA00006759"/>
    </source>
</evidence>
<dbReference type="GO" id="GO:0046872">
    <property type="term" value="F:metal ion binding"/>
    <property type="evidence" value="ECO:0007669"/>
    <property type="project" value="UniProtKB-KW"/>
</dbReference>
<evidence type="ECO:0000256" key="6">
    <source>
        <dbReference type="ARBA" id="ARBA00022833"/>
    </source>
</evidence>
<dbReference type="InterPro" id="IPR001279">
    <property type="entry name" value="Metallo-B-lactamas"/>
</dbReference>
<comment type="similarity">
    <text evidence="3 7">Belongs to the metallo-beta-lactamase superfamily. Glyoxalase II family.</text>
</comment>
<dbReference type="UniPathway" id="UPA00619">
    <property type="reaction ID" value="UER00676"/>
</dbReference>
<dbReference type="InterPro" id="IPR032282">
    <property type="entry name" value="HAGH_C"/>
</dbReference>
<comment type="caution">
    <text evidence="9">The sequence shown here is derived from an EMBL/GenBank/DDBJ whole genome shotgun (WGS) entry which is preliminary data.</text>
</comment>
<evidence type="ECO:0000256" key="1">
    <source>
        <dbReference type="ARBA" id="ARBA00001623"/>
    </source>
</evidence>
<reference evidence="9 10" key="1">
    <citation type="submission" date="2018-05" db="EMBL/GenBank/DDBJ databases">
        <title>Vibrio limimaris sp. nov., isolated from marine sediment.</title>
        <authorList>
            <person name="Li C.-M."/>
        </authorList>
    </citation>
    <scope>NUCLEOTIDE SEQUENCE [LARGE SCALE GENOMIC DNA]</scope>
    <source>
        <strain evidence="9 10">E4404</strain>
    </source>
</reference>
<comment type="function">
    <text evidence="7">Thiolesterase that catalyzes the hydrolysis of S-D-lactoyl-glutathione to form glutathione and D-lactic acid.</text>
</comment>
<keyword evidence="6 7" id="KW-0862">Zinc</keyword>
<dbReference type="InterPro" id="IPR035680">
    <property type="entry name" value="Clx_II_MBL"/>
</dbReference>
<keyword evidence="5 7" id="KW-0378">Hydrolase</keyword>
<keyword evidence="10" id="KW-1185">Reference proteome</keyword>
<evidence type="ECO:0000256" key="7">
    <source>
        <dbReference type="HAMAP-Rule" id="MF_01374"/>
    </source>
</evidence>
<dbReference type="CDD" id="cd07723">
    <property type="entry name" value="hydroxyacylglutathione_hydrolase_MBL-fold"/>
    <property type="match status" value="1"/>
</dbReference>
<dbReference type="HAMAP" id="MF_01374">
    <property type="entry name" value="Glyoxalase_2"/>
    <property type="match status" value="1"/>
</dbReference>
<organism evidence="9 10">
    <name type="scientific">Vibrio albus</name>
    <dbReference type="NCBI Taxonomy" id="2200953"/>
    <lineage>
        <taxon>Bacteria</taxon>
        <taxon>Pseudomonadati</taxon>
        <taxon>Pseudomonadota</taxon>
        <taxon>Gammaproteobacteria</taxon>
        <taxon>Vibrionales</taxon>
        <taxon>Vibrionaceae</taxon>
        <taxon>Vibrio</taxon>
    </lineage>
</organism>
<dbReference type="PIRSF" id="PIRSF005457">
    <property type="entry name" value="Glx"/>
    <property type="match status" value="1"/>
</dbReference>
<dbReference type="Proteomes" id="UP000245362">
    <property type="component" value="Unassembled WGS sequence"/>
</dbReference>
<dbReference type="Pfam" id="PF00753">
    <property type="entry name" value="Lactamase_B"/>
    <property type="match status" value="1"/>
</dbReference>
<dbReference type="OrthoDB" id="9802248at2"/>
<dbReference type="InterPro" id="IPR036866">
    <property type="entry name" value="RibonucZ/Hydroxyglut_hydro"/>
</dbReference>
<feature type="binding site" evidence="7">
    <location>
        <position position="56"/>
    </location>
    <ligand>
        <name>Zn(2+)</name>
        <dbReference type="ChEBI" id="CHEBI:29105"/>
        <label>1</label>
    </ligand>
</feature>
<name>A0A2U3BCF4_9VIBR</name>
<feature type="binding site" evidence="7">
    <location>
        <position position="54"/>
    </location>
    <ligand>
        <name>Zn(2+)</name>
        <dbReference type="ChEBI" id="CHEBI:29105"/>
        <label>1</label>
    </ligand>
</feature>
<evidence type="ECO:0000256" key="4">
    <source>
        <dbReference type="ARBA" id="ARBA00022723"/>
    </source>
</evidence>
<gene>
    <name evidence="7 9" type="primary">gloB</name>
    <name evidence="9" type="ORF">DI392_04900</name>
</gene>
<feature type="binding site" evidence="7">
    <location>
        <position position="111"/>
    </location>
    <ligand>
        <name>Zn(2+)</name>
        <dbReference type="ChEBI" id="CHEBI:29105"/>
        <label>1</label>
    </ligand>
</feature>
<dbReference type="InterPro" id="IPR017782">
    <property type="entry name" value="Hydroxyacylglutathione_Hdrlase"/>
</dbReference>
<dbReference type="Pfam" id="PF16123">
    <property type="entry name" value="HAGH_C"/>
    <property type="match status" value="1"/>
</dbReference>
<sequence>MLVIKSIPAFRDNYIWLIQNNDNRCAVVDPGEAKPVLDYIQQHGLQLETILITHHHTDHTGGVTELQRHYPKLNIVGPENDPVAALTHSVSEGKQFELFSETFHVIDLPGHTLGHVGYVGGGKLFCGDVLFSAGCGRIFEGSPEQMYESIQKIAALPDETEIYPAHEYTSSNITFALAAEPDNEALLIYRDKVNRLRTEDKPTLPTTLKQEKEVNPFLRTHEPSIARSVANRTTDTSSIEIFTALRRWKDDF</sequence>
<dbReference type="InterPro" id="IPR050110">
    <property type="entry name" value="Glyoxalase_II_hydrolase"/>
</dbReference>
<dbReference type="PANTHER" id="PTHR43705">
    <property type="entry name" value="HYDROXYACYLGLUTATHIONE HYDROLASE"/>
    <property type="match status" value="1"/>
</dbReference>
<dbReference type="SMART" id="SM00849">
    <property type="entry name" value="Lactamase_B"/>
    <property type="match status" value="1"/>
</dbReference>